<evidence type="ECO:0000313" key="6">
    <source>
        <dbReference type="Proteomes" id="UP000076083"/>
    </source>
</evidence>
<proteinExistence type="inferred from homology"/>
<protein>
    <recommendedName>
        <fullName evidence="3">Sulfurtransferase</fullName>
        <ecNumber evidence="3">2.8.1.-</ecNumber>
    </recommendedName>
</protein>
<dbReference type="Proteomes" id="UP000076083">
    <property type="component" value="Chromosome"/>
</dbReference>
<accession>A0A165YRG3</accession>
<evidence type="ECO:0000256" key="1">
    <source>
        <dbReference type="ARBA" id="ARBA00004496"/>
    </source>
</evidence>
<dbReference type="PIRSF" id="PIRSF006223">
    <property type="entry name" value="DsrC_TusE"/>
    <property type="match status" value="1"/>
</dbReference>
<dbReference type="InterPro" id="IPR043163">
    <property type="entry name" value="DsrC-like_N"/>
</dbReference>
<name>A0A165YRG3_PSEFL</name>
<dbReference type="NCBIfam" id="TIGR03342">
    <property type="entry name" value="dsrC_tusE_dsvC"/>
    <property type="match status" value="1"/>
</dbReference>
<dbReference type="Gene3D" id="3.30.1420.10">
    <property type="match status" value="1"/>
</dbReference>
<dbReference type="Pfam" id="PF04358">
    <property type="entry name" value="DsrC"/>
    <property type="match status" value="1"/>
</dbReference>
<dbReference type="EC" id="2.8.1.-" evidence="3"/>
<dbReference type="InterPro" id="IPR007453">
    <property type="entry name" value="DsrC/TusE"/>
</dbReference>
<dbReference type="PANTHER" id="PTHR37010:SF1">
    <property type="entry name" value="SULFURTRANSFERASE TUSE"/>
    <property type="match status" value="1"/>
</dbReference>
<keyword evidence="2" id="KW-0963">Cytoplasm</keyword>
<sequence length="111" mass="12150">MKTLNVGDRTIALDKDGYLADLDDWSAEVATALATAEDIELGPEHWEILELLRGFYNEFQLSPATRPLIKYTALKLGADKGNSLHLNRLFKGTPAKLAAKLAGLPKPTNCL</sequence>
<dbReference type="GO" id="GO:0005737">
    <property type="term" value="C:cytoplasm"/>
    <property type="evidence" value="ECO:0007669"/>
    <property type="project" value="UniProtKB-SubCell"/>
</dbReference>
<dbReference type="GO" id="GO:0016740">
    <property type="term" value="F:transferase activity"/>
    <property type="evidence" value="ECO:0007669"/>
    <property type="project" value="UniProtKB-KW"/>
</dbReference>
<evidence type="ECO:0000256" key="3">
    <source>
        <dbReference type="PIRNR" id="PIRNR006223"/>
    </source>
</evidence>
<evidence type="ECO:0000256" key="2">
    <source>
        <dbReference type="ARBA" id="ARBA00022490"/>
    </source>
</evidence>
<comment type="function">
    <text evidence="3">Part of a sulfur-relay system.</text>
</comment>
<feature type="active site" description="Cysteine persulfide intermediate" evidence="4">
    <location>
        <position position="110"/>
    </location>
</feature>
<dbReference type="SUPFAM" id="SSF69721">
    <property type="entry name" value="DsrC, the gamma subunit of dissimilatory sulfite reductase"/>
    <property type="match status" value="1"/>
</dbReference>
<dbReference type="EMBL" id="CP015225">
    <property type="protein sequence ID" value="AMZ69837.1"/>
    <property type="molecule type" value="Genomic_DNA"/>
</dbReference>
<reference evidence="6" key="1">
    <citation type="submission" date="2016-04" db="EMBL/GenBank/DDBJ databases">
        <authorList>
            <person name="Ray J."/>
            <person name="Price M."/>
            <person name="Deutschbauer A."/>
        </authorList>
    </citation>
    <scope>NUCLEOTIDE SEQUENCE [LARGE SCALE GENOMIC DNA]</scope>
    <source>
        <strain evidence="6">FW300-N2E2</strain>
    </source>
</reference>
<dbReference type="GO" id="GO:0097163">
    <property type="term" value="F:sulfur carrier activity"/>
    <property type="evidence" value="ECO:0007669"/>
    <property type="project" value="TreeGrafter"/>
</dbReference>
<dbReference type="GO" id="GO:0002143">
    <property type="term" value="P:tRNA wobble position uridine thiolation"/>
    <property type="evidence" value="ECO:0007669"/>
    <property type="project" value="TreeGrafter"/>
</dbReference>
<dbReference type="InterPro" id="IPR042072">
    <property type="entry name" value="DsrC-like_C"/>
</dbReference>
<dbReference type="Gene3D" id="1.10.10.370">
    <property type="entry name" value="DsrC-like protein, C-terminal domain"/>
    <property type="match status" value="1"/>
</dbReference>
<dbReference type="AlphaFoldDB" id="A0A165YRG3"/>
<comment type="similarity">
    <text evidence="3">Belongs to the dsrC/tusE family.</text>
</comment>
<evidence type="ECO:0000313" key="5">
    <source>
        <dbReference type="EMBL" id="AMZ69837.1"/>
    </source>
</evidence>
<dbReference type="InterPro" id="IPR025526">
    <property type="entry name" value="DsrC-like_dom_sf"/>
</dbReference>
<organism evidence="5 6">
    <name type="scientific">Pseudomonas fluorescens</name>
    <dbReference type="NCBI Taxonomy" id="294"/>
    <lineage>
        <taxon>Bacteria</taxon>
        <taxon>Pseudomonadati</taxon>
        <taxon>Pseudomonadota</taxon>
        <taxon>Gammaproteobacteria</taxon>
        <taxon>Pseudomonadales</taxon>
        <taxon>Pseudomonadaceae</taxon>
        <taxon>Pseudomonas</taxon>
    </lineage>
</organism>
<dbReference type="PANTHER" id="PTHR37010">
    <property type="entry name" value="SULFURTRANSFERASE TUSE"/>
    <property type="match status" value="1"/>
</dbReference>
<keyword evidence="3" id="KW-0808">Transferase</keyword>
<comment type="subcellular location">
    <subcellularLocation>
        <location evidence="1">Cytoplasm</location>
    </subcellularLocation>
</comment>
<evidence type="ECO:0000256" key="4">
    <source>
        <dbReference type="PIRSR" id="PIRSR006223-50"/>
    </source>
</evidence>
<reference evidence="5 6" key="2">
    <citation type="journal article" date="2018" name="Nature">
        <title>Mutant phenotypes for thousands of bacterial genes of unknown function.</title>
        <authorList>
            <person name="Price M.N."/>
            <person name="Wetmore K.M."/>
            <person name="Waters R.J."/>
            <person name="Callaghan M."/>
            <person name="Ray J."/>
            <person name="Liu H."/>
            <person name="Kuehl J.V."/>
            <person name="Melnyk R.A."/>
            <person name="Lamson J.S."/>
            <person name="Suh Y."/>
            <person name="Carlson H.K."/>
            <person name="Esquivel Z."/>
            <person name="Sadeeshkumar H."/>
            <person name="Chakraborty R."/>
            <person name="Zane G.M."/>
            <person name="Rubin B.E."/>
            <person name="Wall J.D."/>
            <person name="Visel A."/>
            <person name="Bristow J."/>
            <person name="Blow M.J."/>
            <person name="Arkin A.P."/>
            <person name="Deutschbauer A.M."/>
        </authorList>
    </citation>
    <scope>NUCLEOTIDE SEQUENCE [LARGE SCALE GENOMIC DNA]</scope>
    <source>
        <strain evidence="5 6">FW300-N2E2</strain>
    </source>
</reference>
<gene>
    <name evidence="5" type="ORF">TK06_01550</name>
</gene>
<dbReference type="RefSeq" id="WP_063320499.1">
    <property type="nucleotide sequence ID" value="NZ_CP015225.1"/>
</dbReference>